<feature type="region of interest" description="Disordered" evidence="1">
    <location>
        <begin position="182"/>
        <end position="214"/>
    </location>
</feature>
<dbReference type="AlphaFoldDB" id="A0A7T8K7L7"/>
<keyword evidence="3" id="KW-1185">Reference proteome</keyword>
<name>A0A7T8K7L7_CALRO</name>
<proteinExistence type="predicted"/>
<dbReference type="OrthoDB" id="6381968at2759"/>
<dbReference type="Proteomes" id="UP000595437">
    <property type="component" value="Chromosome 6"/>
</dbReference>
<sequence>MQRIRDYSTSQLNRVNENYIFQRQRLRKFSAQNYLKIRETRKYTQKTLTKVMDNLPALYLDLSTCRQGLGERQDSLAAFEEDPNIIQCLELGSFPEELSRDSSSLYFTPSSTPLKPGAFPSEDFKFPTGNISTPKRYRFKSKSFSNFLPLWKNNGGTPPPSGGGTVETEVVVEKENHEEDYITILPPRKDSKDETDKESLDFLSAKSVNIEPSP</sequence>
<evidence type="ECO:0000256" key="1">
    <source>
        <dbReference type="SAM" id="MobiDB-lite"/>
    </source>
</evidence>
<protein>
    <submittedName>
        <fullName evidence="2">Uncharacterized protein</fullName>
    </submittedName>
</protein>
<evidence type="ECO:0000313" key="2">
    <source>
        <dbReference type="EMBL" id="QQP49089.1"/>
    </source>
</evidence>
<accession>A0A7T8K7L7</accession>
<evidence type="ECO:0000313" key="3">
    <source>
        <dbReference type="Proteomes" id="UP000595437"/>
    </source>
</evidence>
<reference evidence="3" key="1">
    <citation type="submission" date="2021-01" db="EMBL/GenBank/DDBJ databases">
        <title>Caligus Genome Assembly.</title>
        <authorList>
            <person name="Gallardo-Escarate C."/>
        </authorList>
    </citation>
    <scope>NUCLEOTIDE SEQUENCE [LARGE SCALE GENOMIC DNA]</scope>
</reference>
<feature type="compositionally biased region" description="Basic and acidic residues" evidence="1">
    <location>
        <begin position="187"/>
        <end position="200"/>
    </location>
</feature>
<dbReference type="EMBL" id="CP045895">
    <property type="protein sequence ID" value="QQP49089.1"/>
    <property type="molecule type" value="Genomic_DNA"/>
</dbReference>
<organism evidence="2 3">
    <name type="scientific">Caligus rogercresseyi</name>
    <name type="common">Sea louse</name>
    <dbReference type="NCBI Taxonomy" id="217165"/>
    <lineage>
        <taxon>Eukaryota</taxon>
        <taxon>Metazoa</taxon>
        <taxon>Ecdysozoa</taxon>
        <taxon>Arthropoda</taxon>
        <taxon>Crustacea</taxon>
        <taxon>Multicrustacea</taxon>
        <taxon>Hexanauplia</taxon>
        <taxon>Copepoda</taxon>
        <taxon>Siphonostomatoida</taxon>
        <taxon>Caligidae</taxon>
        <taxon>Caligus</taxon>
    </lineage>
</organism>
<gene>
    <name evidence="2" type="ORF">FKW44_009617</name>
</gene>